<comment type="caution">
    <text evidence="2">The sequence shown here is derived from an EMBL/GenBank/DDBJ whole genome shotgun (WGS) entry which is preliminary data.</text>
</comment>
<evidence type="ECO:0000313" key="2">
    <source>
        <dbReference type="EMBL" id="KAG2575093.1"/>
    </source>
</evidence>
<protein>
    <submittedName>
        <fullName evidence="2">Uncharacterized protein</fullName>
    </submittedName>
</protein>
<accession>A0A8T0QPU0</accession>
<proteinExistence type="predicted"/>
<feature type="compositionally biased region" description="Basic residues" evidence="1">
    <location>
        <begin position="87"/>
        <end position="98"/>
    </location>
</feature>
<feature type="region of interest" description="Disordered" evidence="1">
    <location>
        <begin position="1"/>
        <end position="55"/>
    </location>
</feature>
<organism evidence="2 3">
    <name type="scientific">Panicum virgatum</name>
    <name type="common">Blackwell switchgrass</name>
    <dbReference type="NCBI Taxonomy" id="38727"/>
    <lineage>
        <taxon>Eukaryota</taxon>
        <taxon>Viridiplantae</taxon>
        <taxon>Streptophyta</taxon>
        <taxon>Embryophyta</taxon>
        <taxon>Tracheophyta</taxon>
        <taxon>Spermatophyta</taxon>
        <taxon>Magnoliopsida</taxon>
        <taxon>Liliopsida</taxon>
        <taxon>Poales</taxon>
        <taxon>Poaceae</taxon>
        <taxon>PACMAD clade</taxon>
        <taxon>Panicoideae</taxon>
        <taxon>Panicodae</taxon>
        <taxon>Paniceae</taxon>
        <taxon>Panicinae</taxon>
        <taxon>Panicum</taxon>
        <taxon>Panicum sect. Hiantes</taxon>
    </lineage>
</organism>
<dbReference type="AlphaFoldDB" id="A0A8T0QPU0"/>
<dbReference type="EMBL" id="CM029049">
    <property type="protein sequence ID" value="KAG2575093.1"/>
    <property type="molecule type" value="Genomic_DNA"/>
</dbReference>
<evidence type="ECO:0000313" key="3">
    <source>
        <dbReference type="Proteomes" id="UP000823388"/>
    </source>
</evidence>
<feature type="compositionally biased region" description="Gly residues" evidence="1">
    <location>
        <begin position="126"/>
        <end position="143"/>
    </location>
</feature>
<feature type="compositionally biased region" description="Basic and acidic residues" evidence="1">
    <location>
        <begin position="165"/>
        <end position="183"/>
    </location>
</feature>
<evidence type="ECO:0000256" key="1">
    <source>
        <dbReference type="SAM" id="MobiDB-lite"/>
    </source>
</evidence>
<feature type="region of interest" description="Disordered" evidence="1">
    <location>
        <begin position="67"/>
        <end position="183"/>
    </location>
</feature>
<feature type="compositionally biased region" description="Basic and acidic residues" evidence="1">
    <location>
        <begin position="68"/>
        <end position="86"/>
    </location>
</feature>
<sequence length="183" mass="18618">MSALLPPPDPLHRRRPCSSGHLPPASGGAPLLSCHPHTARGASAKEEPAAGLAGQACPRRGLSGLRMQEAHARARRLARAEREQGRRKLRAGRGKARAQQRADPAAAVRAGVRGRGGAARSKAASGSGGVRAGEAVGGGGGAPGARSAGKEQGARVPSSCAPGGRRADVWGHSVGEREGRKRR</sequence>
<name>A0A8T0QPU0_PANVG</name>
<keyword evidence="3" id="KW-1185">Reference proteome</keyword>
<gene>
    <name evidence="2" type="ORF">PVAP13_7KG407850</name>
</gene>
<feature type="compositionally biased region" description="Low complexity" evidence="1">
    <location>
        <begin position="99"/>
        <end position="111"/>
    </location>
</feature>
<reference evidence="2" key="1">
    <citation type="submission" date="2020-05" db="EMBL/GenBank/DDBJ databases">
        <title>WGS assembly of Panicum virgatum.</title>
        <authorList>
            <person name="Lovell J.T."/>
            <person name="Jenkins J."/>
            <person name="Shu S."/>
            <person name="Juenger T.E."/>
            <person name="Schmutz J."/>
        </authorList>
    </citation>
    <scope>NUCLEOTIDE SEQUENCE</scope>
    <source>
        <strain evidence="2">AP13</strain>
    </source>
</reference>
<dbReference type="Proteomes" id="UP000823388">
    <property type="component" value="Chromosome 7K"/>
</dbReference>